<evidence type="ECO:0000313" key="4">
    <source>
        <dbReference type="Proteomes" id="UP000429607"/>
    </source>
</evidence>
<accession>A0A6A4G228</accession>
<dbReference type="InterPro" id="IPR004875">
    <property type="entry name" value="DDE_SF_endonuclease_dom"/>
</dbReference>
<reference evidence="3 5" key="1">
    <citation type="submission" date="2018-08" db="EMBL/GenBank/DDBJ databases">
        <title>Genomic investigation of the strawberry pathogen Phytophthora fragariae indicates pathogenicity is determined by transcriptional variation in three key races.</title>
        <authorList>
            <person name="Adams T.M."/>
            <person name="Armitage A.D."/>
            <person name="Sobczyk M.K."/>
            <person name="Bates H.J."/>
            <person name="Dunwell J.M."/>
            <person name="Nellist C.F."/>
            <person name="Harrison R.J."/>
        </authorList>
    </citation>
    <scope>NUCLEOTIDE SEQUENCE [LARGE SCALE GENOMIC DNA]</scope>
    <source>
        <strain evidence="2 4">SCRP249</strain>
        <strain evidence="3 5">SCRP333</strain>
    </source>
</reference>
<dbReference type="Proteomes" id="UP000434957">
    <property type="component" value="Unassembled WGS sequence"/>
</dbReference>
<dbReference type="Proteomes" id="UP000429607">
    <property type="component" value="Unassembled WGS sequence"/>
</dbReference>
<evidence type="ECO:0000313" key="2">
    <source>
        <dbReference type="EMBL" id="KAE9042541.1"/>
    </source>
</evidence>
<protein>
    <recommendedName>
        <fullName evidence="1">DDE-1 domain-containing protein</fullName>
    </recommendedName>
</protein>
<evidence type="ECO:0000313" key="3">
    <source>
        <dbReference type="EMBL" id="KAE9352485.1"/>
    </source>
</evidence>
<evidence type="ECO:0000313" key="5">
    <source>
        <dbReference type="Proteomes" id="UP000434957"/>
    </source>
</evidence>
<dbReference type="EMBL" id="QXFT01000164">
    <property type="protein sequence ID" value="KAE9352485.1"/>
    <property type="molecule type" value="Genomic_DNA"/>
</dbReference>
<gene>
    <name evidence="2" type="ORF">PR001_g6149</name>
    <name evidence="3" type="ORF">PR003_g4357</name>
</gene>
<dbReference type="PANTHER" id="PTHR19303:SF73">
    <property type="entry name" value="PROTEIN PDC2"/>
    <property type="match status" value="1"/>
</dbReference>
<dbReference type="GO" id="GO:0003677">
    <property type="term" value="F:DNA binding"/>
    <property type="evidence" value="ECO:0007669"/>
    <property type="project" value="TreeGrafter"/>
</dbReference>
<dbReference type="AlphaFoldDB" id="A0A6A4G228"/>
<keyword evidence="5" id="KW-1185">Reference proteome</keyword>
<name>A0A6A4G228_9STRA</name>
<dbReference type="EMBL" id="QXFV01000285">
    <property type="protein sequence ID" value="KAE9042541.1"/>
    <property type="molecule type" value="Genomic_DNA"/>
</dbReference>
<feature type="domain" description="DDE-1" evidence="1">
    <location>
        <begin position="173"/>
        <end position="344"/>
    </location>
</feature>
<dbReference type="InterPro" id="IPR050863">
    <property type="entry name" value="CenT-Element_Derived"/>
</dbReference>
<evidence type="ECO:0000259" key="1">
    <source>
        <dbReference type="Pfam" id="PF03184"/>
    </source>
</evidence>
<dbReference type="GO" id="GO:0005634">
    <property type="term" value="C:nucleus"/>
    <property type="evidence" value="ECO:0007669"/>
    <property type="project" value="TreeGrafter"/>
</dbReference>
<comment type="caution">
    <text evidence="3">The sequence shown here is derived from an EMBL/GenBank/DDBJ whole genome shotgun (WGS) entry which is preliminary data.</text>
</comment>
<dbReference type="Pfam" id="PF03184">
    <property type="entry name" value="DDE_1"/>
    <property type="match status" value="1"/>
</dbReference>
<proteinExistence type="predicted"/>
<sequence length="384" mass="43550">MGRWLKIGHKRAIVRMAKATPSTSQWELAARVAKQYKLRNKPERNTISDTLKNAAKIMSAAYGDDSVSLHKELIPMKAQELQPQVCDAWDLNFSDGWLTAFMRRHKLRHRIRHDEAASADPEAVHIGLHQIQQVTDTYARQDIYNVDETGLCYAMVPTRSICTYKMRGVKKKKTRLTLVVTANADGSNALSILYLGHAKKPRCFNKKLAKSLVFNYKANTKAWMTRVIFQEGLRGVDLEMRAAGRHILLLLDNASSHDVGDLALTNVTVQHLPPNTTAFIQPMDAGIIASFKAAYKKRQLRYVYNKLREPGSIKPYAIDQLQAMKWSDEIWREVTRKDTIKNCFRHTGVCYLGPKDKPDDMTSSSYGDDVQVDDVILRLSSMAV</sequence>
<dbReference type="PANTHER" id="PTHR19303">
    <property type="entry name" value="TRANSPOSON"/>
    <property type="match status" value="1"/>
</dbReference>
<organism evidence="3 5">
    <name type="scientific">Phytophthora rubi</name>
    <dbReference type="NCBI Taxonomy" id="129364"/>
    <lineage>
        <taxon>Eukaryota</taxon>
        <taxon>Sar</taxon>
        <taxon>Stramenopiles</taxon>
        <taxon>Oomycota</taxon>
        <taxon>Peronosporomycetes</taxon>
        <taxon>Peronosporales</taxon>
        <taxon>Peronosporaceae</taxon>
        <taxon>Phytophthora</taxon>
    </lineage>
</organism>